<dbReference type="AlphaFoldDB" id="A0A5S5CWR2"/>
<dbReference type="GO" id="GO:0016787">
    <property type="term" value="F:hydrolase activity"/>
    <property type="evidence" value="ECO:0007669"/>
    <property type="project" value="InterPro"/>
</dbReference>
<evidence type="ECO:0000313" key="4">
    <source>
        <dbReference type="Proteomes" id="UP000325105"/>
    </source>
</evidence>
<evidence type="ECO:0000259" key="2">
    <source>
        <dbReference type="Pfam" id="PF06439"/>
    </source>
</evidence>
<evidence type="ECO:0000313" key="3">
    <source>
        <dbReference type="EMBL" id="TYP86962.1"/>
    </source>
</evidence>
<dbReference type="Pfam" id="PF06439">
    <property type="entry name" value="3keto-disac_hyd"/>
    <property type="match status" value="1"/>
</dbReference>
<dbReference type="EMBL" id="VNHX01000042">
    <property type="protein sequence ID" value="TYP86962.1"/>
    <property type="molecule type" value="Genomic_DNA"/>
</dbReference>
<dbReference type="OrthoDB" id="9806233at2"/>
<proteinExistence type="predicted"/>
<reference evidence="3 4" key="1">
    <citation type="submission" date="2019-07" db="EMBL/GenBank/DDBJ databases">
        <title>Genomic Encyclopedia of Archaeal and Bacterial Type Strains, Phase II (KMG-II): from individual species to whole genera.</title>
        <authorList>
            <person name="Goeker M."/>
        </authorList>
    </citation>
    <scope>NUCLEOTIDE SEQUENCE [LARGE SCALE GENOMIC DNA]</scope>
    <source>
        <strain evidence="3 4">DSM 18850</strain>
    </source>
</reference>
<accession>A0A5S5CWR2</accession>
<dbReference type="InterPro" id="IPR010496">
    <property type="entry name" value="AL/BT2_dom"/>
</dbReference>
<feature type="signal peptide" evidence="1">
    <location>
        <begin position="1"/>
        <end position="22"/>
    </location>
</feature>
<dbReference type="Proteomes" id="UP000325105">
    <property type="component" value="Unassembled WGS sequence"/>
</dbReference>
<keyword evidence="1" id="KW-0732">Signal</keyword>
<name>A0A5S5CWR2_9SPHI</name>
<protein>
    <submittedName>
        <fullName evidence="3">Uncharacterized protein DUF1080</fullName>
    </submittedName>
</protein>
<dbReference type="Gene3D" id="2.60.120.560">
    <property type="entry name" value="Exo-inulinase, domain 1"/>
    <property type="match status" value="1"/>
</dbReference>
<feature type="domain" description="3-keto-alpha-glucoside-1,2-lyase/3-keto-2-hydroxy-glucal hydratase" evidence="2">
    <location>
        <begin position="32"/>
        <end position="235"/>
    </location>
</feature>
<feature type="chain" id="PRO_5024305012" evidence="1">
    <location>
        <begin position="23"/>
        <end position="237"/>
    </location>
</feature>
<organism evidence="3 4">
    <name type="scientific">Sphingobacterium allocomposti</name>
    <dbReference type="NCBI Taxonomy" id="415956"/>
    <lineage>
        <taxon>Bacteria</taxon>
        <taxon>Pseudomonadati</taxon>
        <taxon>Bacteroidota</taxon>
        <taxon>Sphingobacteriia</taxon>
        <taxon>Sphingobacteriales</taxon>
        <taxon>Sphingobacteriaceae</taxon>
        <taxon>Sphingobacterium</taxon>
    </lineage>
</organism>
<evidence type="ECO:0000256" key="1">
    <source>
        <dbReference type="SAM" id="SignalP"/>
    </source>
</evidence>
<keyword evidence="4" id="KW-1185">Reference proteome</keyword>
<sequence>MKLILPLLLLFVYASCTSSSNKDSGSAEETDGWQTLFDGKTLNGWHIYNKGNTASKWTASRGVLLCDPKKKEGIFGDLVTDSIYENFELELEWKVAKGGNSGIFINVQEDPSYAATFATGLEMQLLDNTHAEHRHQIDSTHWAGCLYAVDCVGGNSSPAAYGSWNRSRVVQQDGKVSFWLNGQLTFEGEIQSEKFRQKVSSGAMKAYPDFAKHSSGRIALQNHTDSVSFRNIRIREL</sequence>
<dbReference type="RefSeq" id="WP_148910423.1">
    <property type="nucleotide sequence ID" value="NZ_VNHX01000042.1"/>
</dbReference>
<comment type="caution">
    <text evidence="3">The sequence shown here is derived from an EMBL/GenBank/DDBJ whole genome shotgun (WGS) entry which is preliminary data.</text>
</comment>
<gene>
    <name evidence="3" type="ORF">BC792_1423</name>
</gene>